<evidence type="ECO:0000313" key="1">
    <source>
        <dbReference type="EMBL" id="TWJ14704.1"/>
    </source>
</evidence>
<evidence type="ECO:0000313" key="2">
    <source>
        <dbReference type="Proteomes" id="UP000321617"/>
    </source>
</evidence>
<reference evidence="1 2" key="1">
    <citation type="journal article" date="2013" name="Stand. Genomic Sci.">
        <title>Genomic Encyclopedia of Type Strains, Phase I: The one thousand microbial genomes (KMG-I) project.</title>
        <authorList>
            <person name="Kyrpides N.C."/>
            <person name="Woyke T."/>
            <person name="Eisen J.A."/>
            <person name="Garrity G."/>
            <person name="Lilburn T.G."/>
            <person name="Beck B.J."/>
            <person name="Whitman W.B."/>
            <person name="Hugenholtz P."/>
            <person name="Klenk H.P."/>
        </authorList>
    </citation>
    <scope>NUCLEOTIDE SEQUENCE [LARGE SCALE GENOMIC DNA]</scope>
    <source>
        <strain evidence="1 2">DSM 45044</strain>
    </source>
</reference>
<proteinExistence type="predicted"/>
<dbReference type="Proteomes" id="UP000321617">
    <property type="component" value="Unassembled WGS sequence"/>
</dbReference>
<dbReference type="EMBL" id="VLLL01000005">
    <property type="protein sequence ID" value="TWJ14704.1"/>
    <property type="molecule type" value="Genomic_DNA"/>
</dbReference>
<comment type="caution">
    <text evidence="1">The sequence shown here is derived from an EMBL/GenBank/DDBJ whole genome shotgun (WGS) entry which is preliminary data.</text>
</comment>
<sequence>MGLGVTVGQVIDRLAALEVVDAPEAVSRLRYGTPDDDLGYFGHDTATAVVELLTAIGVAVSVHCSDLEVGSAYEGLARDVTACTGGAVAVTDVELDYRDGRDGLLRFRRNGEPCEWEVDHEDLEYCDLSTITERFGEFDPPDARRWSLVTNREIHDRYFILAEPEALAAIAREYGLDLLGYD</sequence>
<dbReference type="AlphaFoldDB" id="A0A562VA04"/>
<protein>
    <submittedName>
        <fullName evidence="1">Uncharacterized protein</fullName>
    </submittedName>
</protein>
<keyword evidence="2" id="KW-1185">Reference proteome</keyword>
<name>A0A562VA04_9ACTN</name>
<accession>A0A562VA04</accession>
<gene>
    <name evidence="1" type="ORF">LX16_0393</name>
</gene>
<organism evidence="1 2">
    <name type="scientific">Stackebrandtia albiflava</name>
    <dbReference type="NCBI Taxonomy" id="406432"/>
    <lineage>
        <taxon>Bacteria</taxon>
        <taxon>Bacillati</taxon>
        <taxon>Actinomycetota</taxon>
        <taxon>Actinomycetes</taxon>
        <taxon>Glycomycetales</taxon>
        <taxon>Glycomycetaceae</taxon>
        <taxon>Stackebrandtia</taxon>
    </lineage>
</organism>